<organism evidence="5 6">
    <name type="scientific">Priapulus caudatus</name>
    <name type="common">Priapulid worm</name>
    <dbReference type="NCBI Taxonomy" id="37621"/>
    <lineage>
        <taxon>Eukaryota</taxon>
        <taxon>Metazoa</taxon>
        <taxon>Ecdysozoa</taxon>
        <taxon>Scalidophora</taxon>
        <taxon>Priapulida</taxon>
        <taxon>Priapulimorpha</taxon>
        <taxon>Priapulimorphida</taxon>
        <taxon>Priapulidae</taxon>
        <taxon>Priapulus</taxon>
    </lineage>
</organism>
<keyword evidence="2" id="KW-0963">Cytoplasm</keyword>
<keyword evidence="3" id="KW-0966">Cell projection</keyword>
<keyword evidence="4" id="KW-0175">Coiled coil</keyword>
<name>A0ABM1EPJ6_PRICU</name>
<proteinExistence type="inferred from homology"/>
<sequence length="257" mass="29483">MSTRLEKPSMRFTVPDWHTANMTMVASGEQQRGKSRQCREEARQMQNEAEITSKWDQQENTTRLAQRVGDIEYWKNTLEKCLSDIDSEIASLSEAKHHTENALEAMAVPLDVALECLTLREGREGTDIVADGVEDQLNTEVQVIAQAKQQLQQRCREGFEKLIQLQEARQQVVLDLQAEAPSIEAMLLKTQLRWAGHVSRIKDQRLPKIVLYGSRAVIWKPQLRGTKEEVQRQSQVFPQCLPHRPHHWPTLAADREG</sequence>
<dbReference type="Pfam" id="PF03148">
    <property type="entry name" value="Tektin"/>
    <property type="match status" value="1"/>
</dbReference>
<protein>
    <recommendedName>
        <fullName evidence="3">Tektin</fullName>
    </recommendedName>
</protein>
<gene>
    <name evidence="6" type="primary">LOC106814331</name>
</gene>
<comment type="subcellular location">
    <subcellularLocation>
        <location evidence="3">Cytoplasm</location>
        <location evidence="3">Cytoskeleton</location>
        <location evidence="3">Cilium axoneme</location>
    </subcellularLocation>
</comment>
<comment type="similarity">
    <text evidence="1 3">Belongs to the tektin family.</text>
</comment>
<dbReference type="InterPro" id="IPR048256">
    <property type="entry name" value="Tektin-like"/>
</dbReference>
<dbReference type="RefSeq" id="XP_014674117.1">
    <property type="nucleotide sequence ID" value="XM_014818631.1"/>
</dbReference>
<evidence type="ECO:0000313" key="6">
    <source>
        <dbReference type="RefSeq" id="XP_014674117.1"/>
    </source>
</evidence>
<feature type="coiled-coil region" evidence="4">
    <location>
        <begin position="134"/>
        <end position="168"/>
    </location>
</feature>
<dbReference type="PANTHER" id="PTHR19960">
    <property type="entry name" value="TEKTIN"/>
    <property type="match status" value="1"/>
</dbReference>
<dbReference type="InterPro" id="IPR000435">
    <property type="entry name" value="Tektins"/>
</dbReference>
<keyword evidence="3" id="KW-0282">Flagellum</keyword>
<evidence type="ECO:0000256" key="2">
    <source>
        <dbReference type="ARBA" id="ARBA00022490"/>
    </source>
</evidence>
<dbReference type="Proteomes" id="UP000695022">
    <property type="component" value="Unplaced"/>
</dbReference>
<reference evidence="6" key="1">
    <citation type="submission" date="2025-08" db="UniProtKB">
        <authorList>
            <consortium name="RefSeq"/>
        </authorList>
    </citation>
    <scope>IDENTIFICATION</scope>
</reference>
<dbReference type="PANTHER" id="PTHR19960:SF7">
    <property type="entry name" value="TEKTIN"/>
    <property type="match status" value="1"/>
</dbReference>
<evidence type="ECO:0000256" key="3">
    <source>
        <dbReference type="RuleBase" id="RU367040"/>
    </source>
</evidence>
<evidence type="ECO:0000256" key="1">
    <source>
        <dbReference type="ARBA" id="ARBA00007209"/>
    </source>
</evidence>
<keyword evidence="3" id="KW-0969">Cilium</keyword>
<keyword evidence="5" id="KW-1185">Reference proteome</keyword>
<evidence type="ECO:0000313" key="5">
    <source>
        <dbReference type="Proteomes" id="UP000695022"/>
    </source>
</evidence>
<accession>A0ABM1EPJ6</accession>
<dbReference type="GeneID" id="106814331"/>
<evidence type="ECO:0000256" key="4">
    <source>
        <dbReference type="SAM" id="Coils"/>
    </source>
</evidence>